<dbReference type="PANTHER" id="PTHR42877:SF5">
    <property type="entry name" value="L-ORNITHINE N(5)-MONOOXYGENASE-RELATED"/>
    <property type="match status" value="1"/>
</dbReference>
<dbReference type="OrthoDB" id="74360at2759"/>
<dbReference type="InterPro" id="IPR036188">
    <property type="entry name" value="FAD/NAD-bd_sf"/>
</dbReference>
<dbReference type="InterPro" id="IPR051209">
    <property type="entry name" value="FAD-bind_Monooxygenase_sf"/>
</dbReference>
<dbReference type="GO" id="GO:0004497">
    <property type="term" value="F:monooxygenase activity"/>
    <property type="evidence" value="ECO:0007669"/>
    <property type="project" value="UniProtKB-KW"/>
</dbReference>
<dbReference type="PANTHER" id="PTHR42877">
    <property type="entry name" value="L-ORNITHINE N(5)-MONOOXYGENASE-RELATED"/>
    <property type="match status" value="1"/>
</dbReference>
<dbReference type="Proteomes" id="UP000324022">
    <property type="component" value="Unassembled WGS sequence"/>
</dbReference>
<dbReference type="Gene3D" id="3.50.50.60">
    <property type="entry name" value="FAD/NAD(P)-binding domain"/>
    <property type="match status" value="3"/>
</dbReference>
<accession>A0A5C3DQK3</accession>
<comment type="similarity">
    <text evidence="1">Belongs to the FAD-binding monooxygenase family.</text>
</comment>
<keyword evidence="2" id="KW-0503">Monooxygenase</keyword>
<protein>
    <submittedName>
        <fullName evidence="2">Related to monooxygenase</fullName>
    </submittedName>
</protein>
<name>A0A5C3DQK3_9BASI</name>
<dbReference type="SUPFAM" id="SSF51905">
    <property type="entry name" value="FAD/NAD(P)-binding domain"/>
    <property type="match status" value="2"/>
</dbReference>
<organism evidence="2 3">
    <name type="scientific">Ustilago trichophora</name>
    <dbReference type="NCBI Taxonomy" id="86804"/>
    <lineage>
        <taxon>Eukaryota</taxon>
        <taxon>Fungi</taxon>
        <taxon>Dikarya</taxon>
        <taxon>Basidiomycota</taxon>
        <taxon>Ustilaginomycotina</taxon>
        <taxon>Ustilaginomycetes</taxon>
        <taxon>Ustilaginales</taxon>
        <taxon>Ustilaginaceae</taxon>
        <taxon>Ustilago</taxon>
    </lineage>
</organism>
<gene>
    <name evidence="2" type="ORF">UTRI_00799_B</name>
</gene>
<evidence type="ECO:0000313" key="2">
    <source>
        <dbReference type="EMBL" id="SPO20402.1"/>
    </source>
</evidence>
<dbReference type="EMBL" id="OOIN01000001">
    <property type="protein sequence ID" value="SPO20402.1"/>
    <property type="molecule type" value="Genomic_DNA"/>
</dbReference>
<reference evidence="2 3" key="1">
    <citation type="submission" date="2018-03" db="EMBL/GenBank/DDBJ databases">
        <authorList>
            <person name="Guldener U."/>
        </authorList>
    </citation>
    <scope>NUCLEOTIDE SEQUENCE [LARGE SCALE GENOMIC DNA]</scope>
    <source>
        <strain evidence="2 3">NBRC100155</strain>
    </source>
</reference>
<proteinExistence type="inferred from homology"/>
<keyword evidence="2" id="KW-0560">Oxidoreductase</keyword>
<keyword evidence="3" id="KW-1185">Reference proteome</keyword>
<dbReference type="Pfam" id="PF13450">
    <property type="entry name" value="NAD_binding_8"/>
    <property type="match status" value="1"/>
</dbReference>
<evidence type="ECO:0000256" key="1">
    <source>
        <dbReference type="ARBA" id="ARBA00010139"/>
    </source>
</evidence>
<evidence type="ECO:0000313" key="3">
    <source>
        <dbReference type="Proteomes" id="UP000324022"/>
    </source>
</evidence>
<sequence length="590" mass="66675">MTTTLPPCTQPLLTPTYHDVIIVGAGISGICMACQLKRKYNISDFKILERSPDPSGTWTNNSYPGCACDVPAPVYSFSFATKGDWSTFYPQQKELKSYFTKVAAEHDLGKNFHFQTTVQEARFDSATGLWHIWSQDWDKDGEVAEEKGGKHHYVCKFFVSAVGGLSQPKPCDIDGHETFKGPIFHTAKWDHSVSLKGKDVVLVGNGCSATQCVPYLAEHSKSLTQFVRSKHWIAPHPHQPFDSIPGFKWLLQRSVFVRKFQRLLIWLVLESHFIMILQNPLGRLFRWNWRRKCTAHMKKNAPREYWDMLLPKKDELMVGCKRRIIDDDYLPTLRLPHVKVENTKLARIEPEHVVLADGRKIKADVIVMANGFEPHAAGAPLEIYGVNRTLHDHWQKYGEGGMLAYRSSLNAGFPNMGSINAANTGTGNQSLIFASECTVNFLLEVAKPILASARPPSDSINHIPGTPSNTHLENYKIPTFEVKLKAELDEQHWIAKCMSKLVFTSGCKSWYIDAKSGRVTSMQPDWQVNYMLRATFPKWDDFKYTGLKGGLGRPEGTPWWKVLGDKLGLGHVKYVDPKETPQINRAAMEA</sequence>
<dbReference type="AlphaFoldDB" id="A0A5C3DQK3"/>